<dbReference type="RefSeq" id="XP_056760123.1">
    <property type="nucleotide sequence ID" value="XM_056915369.1"/>
</dbReference>
<feature type="chain" id="PRO_5042222429" description="Sexual development protein" evidence="1">
    <location>
        <begin position="20"/>
        <end position="352"/>
    </location>
</feature>
<proteinExistence type="predicted"/>
<sequence>MRISDLTIVLSSLASFAMAAPASYGKTQLPDGLPTPNPDQLKAIELAAHGTLSNAPPPPSISADGIVNLQLIAFNENSEVAFFDQLIYNITNKVDGYHIKDEKEYTTILAALKAILAQEELHELNANNALAHFMKDRILPCEYIFPVHDLESAITLASTFTPLVLATLQDVVDIFAVGGDHGLARGVTAVVGQEGEQQGFFRILQDKIPSELPFLTTGVRDFAFTALQGFIVPGSCPNINEIPLQTFEALTVLTPPGPHSQDITVQFNDPNYDASHSLWLTYINQQNLPIVEPLHIISHDGKWVKAEALFPFDANEMNGLSIAAVTNSAGPFANANAVAKATLAGPGLIIVN</sequence>
<evidence type="ECO:0000256" key="1">
    <source>
        <dbReference type="SAM" id="SignalP"/>
    </source>
</evidence>
<accession>A0AAD6BT83</accession>
<keyword evidence="3" id="KW-1185">Reference proteome</keyword>
<keyword evidence="1" id="KW-0732">Signal</keyword>
<dbReference type="AlphaFoldDB" id="A0AAD6BT83"/>
<protein>
    <recommendedName>
        <fullName evidence="4">Sexual development protein</fullName>
    </recommendedName>
</protein>
<evidence type="ECO:0000313" key="2">
    <source>
        <dbReference type="EMBL" id="KAJ5432831.1"/>
    </source>
</evidence>
<feature type="signal peptide" evidence="1">
    <location>
        <begin position="1"/>
        <end position="19"/>
    </location>
</feature>
<evidence type="ECO:0008006" key="4">
    <source>
        <dbReference type="Google" id="ProtNLM"/>
    </source>
</evidence>
<reference evidence="2" key="1">
    <citation type="submission" date="2022-12" db="EMBL/GenBank/DDBJ databases">
        <authorList>
            <person name="Petersen C."/>
        </authorList>
    </citation>
    <scope>NUCLEOTIDE SEQUENCE</scope>
    <source>
        <strain evidence="2">IBT 16125</strain>
    </source>
</reference>
<dbReference type="Proteomes" id="UP001213681">
    <property type="component" value="Unassembled WGS sequence"/>
</dbReference>
<reference evidence="2" key="2">
    <citation type="journal article" date="2023" name="IMA Fungus">
        <title>Comparative genomic study of the Penicillium genus elucidates a diverse pangenome and 15 lateral gene transfer events.</title>
        <authorList>
            <person name="Petersen C."/>
            <person name="Sorensen T."/>
            <person name="Nielsen M.R."/>
            <person name="Sondergaard T.E."/>
            <person name="Sorensen J.L."/>
            <person name="Fitzpatrick D.A."/>
            <person name="Frisvad J.C."/>
            <person name="Nielsen K.L."/>
        </authorList>
    </citation>
    <scope>NUCLEOTIDE SEQUENCE</scope>
    <source>
        <strain evidence="2">IBT 16125</strain>
    </source>
</reference>
<gene>
    <name evidence="2" type="ORF">N7458_011987</name>
</gene>
<organism evidence="2 3">
    <name type="scientific">Penicillium daleae</name>
    <dbReference type="NCBI Taxonomy" id="63821"/>
    <lineage>
        <taxon>Eukaryota</taxon>
        <taxon>Fungi</taxon>
        <taxon>Dikarya</taxon>
        <taxon>Ascomycota</taxon>
        <taxon>Pezizomycotina</taxon>
        <taxon>Eurotiomycetes</taxon>
        <taxon>Eurotiomycetidae</taxon>
        <taxon>Eurotiales</taxon>
        <taxon>Aspergillaceae</taxon>
        <taxon>Penicillium</taxon>
    </lineage>
</organism>
<name>A0AAD6BT83_9EURO</name>
<comment type="caution">
    <text evidence="2">The sequence shown here is derived from an EMBL/GenBank/DDBJ whole genome shotgun (WGS) entry which is preliminary data.</text>
</comment>
<dbReference type="GeneID" id="81605612"/>
<dbReference type="EMBL" id="JAPVEA010000009">
    <property type="protein sequence ID" value="KAJ5432831.1"/>
    <property type="molecule type" value="Genomic_DNA"/>
</dbReference>
<evidence type="ECO:0000313" key="3">
    <source>
        <dbReference type="Proteomes" id="UP001213681"/>
    </source>
</evidence>